<keyword evidence="2" id="KW-1185">Reference proteome</keyword>
<protein>
    <submittedName>
        <fullName evidence="1">Uncharacterized protein</fullName>
    </submittedName>
</protein>
<sequence length="78" mass="9120">MTAHTFYAVTSPIRALNALGFQNTTRSDRFDLYFLKSLEIQTRILVQNVFRHDFTLLPRDHESNSSIKSSWNPKYNAK</sequence>
<accession>A0A835CJL5</accession>
<name>A0A835CJL5_9FABA</name>
<organism evidence="1 2">
    <name type="scientific">Senna tora</name>
    <dbReference type="NCBI Taxonomy" id="362788"/>
    <lineage>
        <taxon>Eukaryota</taxon>
        <taxon>Viridiplantae</taxon>
        <taxon>Streptophyta</taxon>
        <taxon>Embryophyta</taxon>
        <taxon>Tracheophyta</taxon>
        <taxon>Spermatophyta</taxon>
        <taxon>Magnoliopsida</taxon>
        <taxon>eudicotyledons</taxon>
        <taxon>Gunneridae</taxon>
        <taxon>Pentapetalae</taxon>
        <taxon>rosids</taxon>
        <taxon>fabids</taxon>
        <taxon>Fabales</taxon>
        <taxon>Fabaceae</taxon>
        <taxon>Caesalpinioideae</taxon>
        <taxon>Cassia clade</taxon>
        <taxon>Senna</taxon>
    </lineage>
</organism>
<reference evidence="1" key="1">
    <citation type="submission" date="2020-09" db="EMBL/GenBank/DDBJ databases">
        <title>Genome-Enabled Discovery of Anthraquinone Biosynthesis in Senna tora.</title>
        <authorList>
            <person name="Kang S.-H."/>
            <person name="Pandey R.P."/>
            <person name="Lee C.-M."/>
            <person name="Sim J.-S."/>
            <person name="Jeong J.-T."/>
            <person name="Choi B.-S."/>
            <person name="Jung M."/>
            <person name="Ginzburg D."/>
            <person name="Zhao K."/>
            <person name="Won S.Y."/>
            <person name="Oh T.-J."/>
            <person name="Yu Y."/>
            <person name="Kim N.-H."/>
            <person name="Lee O.R."/>
            <person name="Lee T.-H."/>
            <person name="Bashyal P."/>
            <person name="Kim T.-S."/>
            <person name="Lee W.-H."/>
            <person name="Kawkins C."/>
            <person name="Kim C.-K."/>
            <person name="Kim J.S."/>
            <person name="Ahn B.O."/>
            <person name="Rhee S.Y."/>
            <person name="Sohng J.K."/>
        </authorList>
    </citation>
    <scope>NUCLEOTIDE SEQUENCE</scope>
    <source>
        <tissue evidence="1">Leaf</tissue>
    </source>
</reference>
<dbReference type="Proteomes" id="UP000634136">
    <property type="component" value="Unassembled WGS sequence"/>
</dbReference>
<evidence type="ECO:0000313" key="2">
    <source>
        <dbReference type="Proteomes" id="UP000634136"/>
    </source>
</evidence>
<dbReference type="EMBL" id="JAAIUW010000002">
    <property type="protein sequence ID" value="KAF7841517.1"/>
    <property type="molecule type" value="Genomic_DNA"/>
</dbReference>
<proteinExistence type="predicted"/>
<dbReference type="AlphaFoldDB" id="A0A835CJL5"/>
<gene>
    <name evidence="1" type="ORF">G2W53_003815</name>
</gene>
<evidence type="ECO:0000313" key="1">
    <source>
        <dbReference type="EMBL" id="KAF7841517.1"/>
    </source>
</evidence>
<comment type="caution">
    <text evidence="1">The sequence shown here is derived from an EMBL/GenBank/DDBJ whole genome shotgun (WGS) entry which is preliminary data.</text>
</comment>